<feature type="transmembrane region" description="Helical" evidence="11">
    <location>
        <begin position="30"/>
        <end position="47"/>
    </location>
</feature>
<dbReference type="GeneID" id="101829173"/>
<feature type="transmembrane region" description="Helical" evidence="11">
    <location>
        <begin position="1881"/>
        <end position="1904"/>
    </location>
</feature>
<feature type="domain" description="Piezo non-specific cation channel cap" evidence="12">
    <location>
        <begin position="2436"/>
        <end position="2723"/>
    </location>
</feature>
<dbReference type="InterPro" id="IPR031334">
    <property type="entry name" value="Piezo_cap_dom"/>
</dbReference>
<dbReference type="PANTHER" id="PTHR47049:SF6">
    <property type="entry name" value="PIEZO-TYPE MECHANOSENSITIVE ION CHANNEL COMPONENT"/>
    <property type="match status" value="1"/>
</dbReference>
<feature type="compositionally biased region" description="Acidic residues" evidence="10">
    <location>
        <begin position="624"/>
        <end position="633"/>
    </location>
</feature>
<keyword evidence="5 11" id="KW-0812">Transmembrane</keyword>
<evidence type="ECO:0000256" key="6">
    <source>
        <dbReference type="ARBA" id="ARBA00022989"/>
    </source>
</evidence>
<feature type="transmembrane region" description="Helical" evidence="11">
    <location>
        <begin position="545"/>
        <end position="563"/>
    </location>
</feature>
<feature type="transmembrane region" description="Helical" evidence="11">
    <location>
        <begin position="1290"/>
        <end position="1315"/>
    </location>
</feature>
<feature type="region of interest" description="Disordered" evidence="10">
    <location>
        <begin position="1782"/>
        <end position="1804"/>
    </location>
</feature>
<evidence type="ECO:0000256" key="3">
    <source>
        <dbReference type="ARBA" id="ARBA00022448"/>
    </source>
</evidence>
<organism evidence="17 18">
    <name type="scientific">Mesocricetus auratus</name>
    <name type="common">Golden hamster</name>
    <dbReference type="NCBI Taxonomy" id="10036"/>
    <lineage>
        <taxon>Eukaryota</taxon>
        <taxon>Metazoa</taxon>
        <taxon>Chordata</taxon>
        <taxon>Craniata</taxon>
        <taxon>Vertebrata</taxon>
        <taxon>Euteleostomi</taxon>
        <taxon>Mammalia</taxon>
        <taxon>Eutheria</taxon>
        <taxon>Euarchontoglires</taxon>
        <taxon>Glires</taxon>
        <taxon>Rodentia</taxon>
        <taxon>Myomorpha</taxon>
        <taxon>Muroidea</taxon>
        <taxon>Cricetidae</taxon>
        <taxon>Cricetinae</taxon>
        <taxon>Mesocricetus</taxon>
    </lineage>
</organism>
<feature type="transmembrane region" description="Helical" evidence="11">
    <location>
        <begin position="789"/>
        <end position="810"/>
    </location>
</feature>
<evidence type="ECO:0000259" key="16">
    <source>
        <dbReference type="Pfam" id="PF24874"/>
    </source>
</evidence>
<dbReference type="Pfam" id="PF24871">
    <property type="entry name" value="Piezo_TM1-24"/>
    <property type="match status" value="2"/>
</dbReference>
<dbReference type="InterPro" id="IPR056768">
    <property type="entry name" value="THU_Piezo"/>
</dbReference>
<evidence type="ECO:0000256" key="4">
    <source>
        <dbReference type="ARBA" id="ARBA00022475"/>
    </source>
</evidence>
<feature type="domain" description="Piezo TM1-24" evidence="15">
    <location>
        <begin position="454"/>
        <end position="816"/>
    </location>
</feature>
<keyword evidence="4" id="KW-1003">Cell membrane</keyword>
<feature type="transmembrane region" description="Helical" evidence="11">
    <location>
        <begin position="2636"/>
        <end position="2659"/>
    </location>
</feature>
<feature type="transmembrane region" description="Helical" evidence="11">
    <location>
        <begin position="2163"/>
        <end position="2185"/>
    </location>
</feature>
<name>A0ABM2X9V4_MESAU</name>
<feature type="domain" description="Piezo TM25-28" evidence="13">
    <location>
        <begin position="1209"/>
        <end position="1574"/>
    </location>
</feature>
<reference evidence="18" key="1">
    <citation type="submission" date="2025-08" db="UniProtKB">
        <authorList>
            <consortium name="RefSeq"/>
        </authorList>
    </citation>
    <scope>IDENTIFICATION</scope>
    <source>
        <tissue evidence="18">Liver</tissue>
    </source>
</reference>
<evidence type="ECO:0000256" key="9">
    <source>
        <dbReference type="ARBA" id="ARBA00023303"/>
    </source>
</evidence>
<feature type="transmembrane region" description="Helical" evidence="11">
    <location>
        <begin position="995"/>
        <end position="1016"/>
    </location>
</feature>
<proteinExistence type="inferred from homology"/>
<dbReference type="InterPro" id="IPR031805">
    <property type="entry name" value="Piezo_TM25-28"/>
</dbReference>
<feature type="transmembrane region" description="Helical" evidence="11">
    <location>
        <begin position="933"/>
        <end position="953"/>
    </location>
</feature>
<feature type="compositionally biased region" description="Basic and acidic residues" evidence="10">
    <location>
        <begin position="1598"/>
        <end position="1610"/>
    </location>
</feature>
<feature type="transmembrane region" description="Helical" evidence="11">
    <location>
        <begin position="59"/>
        <end position="79"/>
    </location>
</feature>
<feature type="region of interest" description="Disordered" evidence="10">
    <location>
        <begin position="450"/>
        <end position="480"/>
    </location>
</feature>
<accession>A0ABM2X9V4</accession>
<keyword evidence="9" id="KW-0407">Ion channel</keyword>
<feature type="transmembrane region" description="Helical" evidence="11">
    <location>
        <begin position="1083"/>
        <end position="1099"/>
    </location>
</feature>
<evidence type="ECO:0000256" key="2">
    <source>
        <dbReference type="ARBA" id="ARBA00007821"/>
    </source>
</evidence>
<keyword evidence="7" id="KW-0406">Ion transport</keyword>
<feature type="transmembrane region" description="Helical" evidence="11">
    <location>
        <begin position="1111"/>
        <end position="1132"/>
    </location>
</feature>
<feature type="transmembrane region" description="Helical" evidence="11">
    <location>
        <begin position="2376"/>
        <end position="2400"/>
    </location>
</feature>
<evidence type="ECO:0000259" key="14">
    <source>
        <dbReference type="Pfam" id="PF23188"/>
    </source>
</evidence>
<feature type="transmembrane region" description="Helical" evidence="11">
    <location>
        <begin position="238"/>
        <end position="259"/>
    </location>
</feature>
<feature type="transmembrane region" description="Helical" evidence="11">
    <location>
        <begin position="1167"/>
        <end position="1185"/>
    </location>
</feature>
<dbReference type="Pfam" id="PF12166">
    <property type="entry name" value="Piezo_cap"/>
    <property type="match status" value="1"/>
</dbReference>
<feature type="transmembrane region" description="Helical" evidence="11">
    <location>
        <begin position="214"/>
        <end position="232"/>
    </location>
</feature>
<keyword evidence="6 11" id="KW-1133">Transmembrane helix</keyword>
<keyword evidence="3" id="KW-0813">Transport</keyword>
<feature type="transmembrane region" description="Helical" evidence="11">
    <location>
        <begin position="583"/>
        <end position="601"/>
    </location>
</feature>
<protein>
    <submittedName>
        <fullName evidence="18">Piezo-type mechanosensitive ion channel component 2 isoform X1</fullName>
    </submittedName>
</protein>
<dbReference type="InterPro" id="IPR056770">
    <property type="entry name" value="Piezo_THU9_anchor"/>
</dbReference>
<feature type="transmembrane region" description="Helical" evidence="11">
    <location>
        <begin position="2303"/>
        <end position="2324"/>
    </location>
</feature>
<dbReference type="InterPro" id="IPR027272">
    <property type="entry name" value="Piezo"/>
</dbReference>
<dbReference type="PANTHER" id="PTHR47049">
    <property type="entry name" value="PIEZO-TYPE MECHANOSENSITIVE ION CHANNEL HOMOLOG"/>
    <property type="match status" value="1"/>
</dbReference>
<feature type="region of interest" description="Disordered" evidence="10">
    <location>
        <begin position="624"/>
        <end position="664"/>
    </location>
</feature>
<evidence type="ECO:0000313" key="18">
    <source>
        <dbReference type="RefSeq" id="XP_040597651.1"/>
    </source>
</evidence>
<feature type="region of interest" description="Disordered" evidence="10">
    <location>
        <begin position="1572"/>
        <end position="1610"/>
    </location>
</feature>
<feature type="transmembrane region" description="Helical" evidence="11">
    <location>
        <begin position="1059"/>
        <end position="1077"/>
    </location>
</feature>
<feature type="compositionally biased region" description="Basic and acidic residues" evidence="10">
    <location>
        <begin position="651"/>
        <end position="660"/>
    </location>
</feature>
<feature type="compositionally biased region" description="Basic and acidic residues" evidence="10">
    <location>
        <begin position="864"/>
        <end position="885"/>
    </location>
</feature>
<evidence type="ECO:0000313" key="17">
    <source>
        <dbReference type="Proteomes" id="UP000886700"/>
    </source>
</evidence>
<feature type="domain" description="Piezo TM1-24" evidence="15">
    <location>
        <begin position="26"/>
        <end position="375"/>
    </location>
</feature>
<feature type="region of interest" description="Disordered" evidence="10">
    <location>
        <begin position="1430"/>
        <end position="1471"/>
    </location>
</feature>
<dbReference type="Pfam" id="PF15917">
    <property type="entry name" value="Piezo_TM25-28"/>
    <property type="match status" value="1"/>
</dbReference>
<feature type="region of interest" description="Disordered" evidence="10">
    <location>
        <begin position="2024"/>
        <end position="2043"/>
    </location>
</feature>
<feature type="transmembrane region" description="Helical" evidence="11">
    <location>
        <begin position="1910"/>
        <end position="1931"/>
    </location>
</feature>
<feature type="transmembrane region" description="Helical" evidence="11">
    <location>
        <begin position="1233"/>
        <end position="1249"/>
    </location>
</feature>
<evidence type="ECO:0000256" key="1">
    <source>
        <dbReference type="ARBA" id="ARBA00004651"/>
    </source>
</evidence>
<feature type="transmembrane region" description="Helical" evidence="11">
    <location>
        <begin position="2234"/>
        <end position="2252"/>
    </location>
</feature>
<evidence type="ECO:0000256" key="8">
    <source>
        <dbReference type="ARBA" id="ARBA00023136"/>
    </source>
</evidence>
<sequence>MASEVVCGLVFRLLLPICLAVACAFRYNGLSFVYLIYLLLIPLFSEPTKATMQGHTGRLLQSLCITSLSFLLLHIIFHITLASLEAQHRIAPAYNCSTWEKTFRQIGFESLKGADAGNGIRVFVPDVGMFIASLTIWLVCRNIVKKPDTEEVAQFNSDCENEELARGEKMDSEEALIYEEDLDGEEGMEGELEESTKLKMFRRLASVASKLKEFIGNMITTAGKVVVTILLGSSGMMLPSLTSAVYFFVFLGLCTWWSWCRTFDPLLFGCLCVLLAIFTAGHLIGLYLYQFQFFQEAVPPNDYYARLFGIKSIIQTDCSSTWKIIVNPQLSWYHHANPILLLVMYYTLATLIRIWLQEPLVQDEMAKEEEGTLDCSANQNTAERRRSLWYATQYPTDERKLLSMTQDDYKPSDGLLVTVNGNPVDYHTIHPSLPLENGPAKTDLYTTPQYRWEPSEESSEKKEEDEDRKEGSEGEGSQEEKRSVRIHAMVTVFQFIMKQSYICALIAMMAWSITYHSWLTFVLLIWSCTLWMIRNRRKYAMISSPFMVVYANLLLVLQYIWSFELTEIKKVPGFLEKKKPGELASKILFTITFWLLLRQHLTEQKALREKEALLSEVKIGSQDLEEREDEELQDVQVEGQPPEKAEEEEIKEERHEIKKEEEEEVEEDDDQDIMKVLGNLVVALFIKYWIYVCGGMFFFVSFEGKIVMYKIIYMVLFLFCVALYQVHYEWWRKILKYFWMSVVIYTMLVLIFIYTYQFENFPGLWQNMTGLKKEKLEDLGLKQFTVAELFTRIFIPTSFLLVCILHLHYFHDRFLELTDLKSIPSKEDNAIYRLAHPEGSLPDLAVMNMTASLDKPEVQKLVEAGEERPEECAKKTEKGEPGKDSDESEEEEDEEEESEEEETSDLRNKWLLVIDRLTVLFLKFLEYFHKLQVFMWWILELHIIKIVSSYIIWVTVKEPNENQTNIPLNELNKSLLYSAPVDPTEWVGLRKSSPLLVYLRNNLLMLAILAFEVTIYRHQEYYRGRNNLTAPVSKTIFHDITRLHLDDGLVNCAKYFINYFFYKFGLETCFLMSVNVIGQRMDFYAMIHACWLIGVLYRRRRKAIAEVWPKYCCFLACIITFQYFVCIGIPPAPCRDYPWRFKGANFNDNIIKWLYFPDFIVRPNPVFLVYDFMLLLCASLQRQIFEDENKAAVRIMAGDNVEICMNLDAASFSQHNPVPDFIHCRSYLDMSKVIIFSYLFWFVLTIIFITGTTRISIFCMGYLVACFYFLLFGGDLLLKPIKSILRYWDWLIAYNVFVITMKNILSIGACGYISALVRNSCWLIQAFSLACTVKGYKMPEDDSKCKLPSGEAGIIWDSICFAFLLLQRRVFMSYYFLHVVADIKASQILASRGAELFQATIVKAVKARIEEEKKSMDQLKRQMDRIKARQQKYKKGKERMLSLTQESGEGQDIQKLSEEDDEREADKQKAKGKKKQWWRPWVDHASMVRSGDYYLFETDSEEEEEEELKKEDEEPPRKSAFQRAIGKFASAILALPKSVIKLPKTILQYLIRAAKFVYQAWITDPKTALRQRRKEKKKLAKEEEKGRRKGSGEGSLEWNDREDGPVKKKSDGPDNIIKRIFNILKFTWVLFLATVDSFTTWLNSISREHIDISTVLRIERCMLTREIKKGNVPTRESIHVYYQNHIMNLSRESGLDTIDEHPGAGSRAQAAHRMDSLDSHDSISSEPTQCTMLYSRQGTTETIEEVEAEAEEEVVEGLESDLHDAEDKEYAAEYEAGVEEVSLTPDEELPQFSTDDGDVEAPPSYSKAVSFEHLSFASQDDSGAKNHMVVSPDDSRTDKLESSILPPLTHELTASELLMNKMFHDDELEESERFYVDQPRFLLLFYAMYNTLVARSEMVCYFVIILNHMISASIITLLLPILIFLWAMLSVPRPSRRFWMMAIVYTEVAIVVKYFFQFGFFPWNKDLEFNKDKPYFPPNIIGVEKKEGYVLYDLIQLLALFFHRSILKCHGLWDEDDIVDSGTDKEESDDELSLDHDRRGSSDSLKSINLAASVESVHVTFPEQPGAIRRKRSCSSSQISPRSSFSSNRSKRGSTSTRNSSQRGSSVLSIKQKSKRELYMEKLQEHLIKAKAFTIKKTLQIYVPIRQFFYDLIHPDYSAVTDVYVLMFLADTVDFIIIVFGFWAFGKHSAAADITSSLSEDQVPGPFLVMVLIQFGTMVVDRALYLRKTVLGKVIFQVILVFGIHFWMFFILPSVTERKFSQNLVAQLWYFVKCVYFGLSAYQIRCGYPTRVLGNFLTKSYNYVNLFLFQGFRLVPFLTELRAVMDWVWTDTTLSLSSWICVEDIYAHIFILKCWRESEKRYPQPRGQKKKKAVKYGMGGMIIVLLICIVWFPLLFMSLIKSVAGVINQPLDVSVTITLGGYQPIFTMSAQQSQLKVMDNTKYKAFVKSFTTNSGAMQFLENYEKEDITVAELEGNSNSLWTISPPSKQKMIQELTDPNSCFSVVFSWSIQRNMTLGAKAEIATDKLSFPLANETRNNIAKMIAGNDTESSNTPVTIEKIYPYYVKAPSDSNSKPIKQLLSESNFMNITIILFRDNVTKSNSEWWVLNLTGNRIYNQGSQALELVVFNDKVSPPSLGFLAGYGIMGLYASVVLVIGKFVREFFSGISHSIMFEELPNVDRILKLCTDIFLVRETGELELEEDLYAKLIFLYRSPETMIKWTREKTN</sequence>
<feature type="domain" description="Piezo transmembrane helical unit" evidence="14">
    <location>
        <begin position="1894"/>
        <end position="2014"/>
    </location>
</feature>
<keyword evidence="8 11" id="KW-0472">Membrane</keyword>
<feature type="transmembrane region" description="Helical" evidence="11">
    <location>
        <begin position="680"/>
        <end position="700"/>
    </location>
</feature>
<feature type="transmembrane region" description="Helical" evidence="11">
    <location>
        <begin position="515"/>
        <end position="533"/>
    </location>
</feature>
<dbReference type="RefSeq" id="XP_040597651.1">
    <property type="nucleotide sequence ID" value="XM_040741717.1"/>
</dbReference>
<keyword evidence="17" id="KW-1185">Reference proteome</keyword>
<feature type="region of interest" description="Disordered" evidence="10">
    <location>
        <begin position="864"/>
        <end position="902"/>
    </location>
</feature>
<feature type="transmembrane region" description="Helical" evidence="11">
    <location>
        <begin position="706"/>
        <end position="725"/>
    </location>
</feature>
<evidence type="ECO:0000256" key="10">
    <source>
        <dbReference type="SAM" id="MobiDB-lite"/>
    </source>
</evidence>
<feature type="domain" description="Piezo THU9 and anchor" evidence="16">
    <location>
        <begin position="2161"/>
        <end position="2398"/>
    </location>
</feature>
<feature type="compositionally biased region" description="Low complexity" evidence="10">
    <location>
        <begin position="2074"/>
        <end position="2101"/>
    </location>
</feature>
<feature type="compositionally biased region" description="Acidic residues" evidence="10">
    <location>
        <begin position="886"/>
        <end position="902"/>
    </location>
</feature>
<feature type="transmembrane region" description="Helical" evidence="11">
    <location>
        <begin position="1938"/>
        <end position="1956"/>
    </location>
</feature>
<dbReference type="Pfam" id="PF24874">
    <property type="entry name" value="Piezo_THU9_anchor"/>
    <property type="match status" value="1"/>
</dbReference>
<evidence type="ECO:0000256" key="11">
    <source>
        <dbReference type="SAM" id="Phobius"/>
    </source>
</evidence>
<feature type="transmembrane region" description="Helical" evidence="11">
    <location>
        <begin position="2205"/>
        <end position="2225"/>
    </location>
</feature>
<evidence type="ECO:0000259" key="12">
    <source>
        <dbReference type="Pfam" id="PF12166"/>
    </source>
</evidence>
<evidence type="ECO:0000256" key="5">
    <source>
        <dbReference type="ARBA" id="ARBA00022692"/>
    </source>
</evidence>
<feature type="transmembrane region" description="Helical" evidence="11">
    <location>
        <begin position="266"/>
        <end position="289"/>
    </location>
</feature>
<dbReference type="Proteomes" id="UP000886700">
    <property type="component" value="Unplaced"/>
</dbReference>
<feature type="compositionally biased region" description="Basic and acidic residues" evidence="10">
    <location>
        <begin position="458"/>
        <end position="480"/>
    </location>
</feature>
<feature type="transmembrane region" description="Helical" evidence="11">
    <location>
        <begin position="2264"/>
        <end position="2282"/>
    </location>
</feature>
<evidence type="ECO:0000259" key="13">
    <source>
        <dbReference type="Pfam" id="PF15917"/>
    </source>
</evidence>
<feature type="transmembrane region" description="Helical" evidence="11">
    <location>
        <begin position="2336"/>
        <end position="2355"/>
    </location>
</feature>
<evidence type="ECO:0000259" key="15">
    <source>
        <dbReference type="Pfam" id="PF24871"/>
    </source>
</evidence>
<feature type="transmembrane region" description="Helical" evidence="11">
    <location>
        <begin position="1255"/>
        <end position="1278"/>
    </location>
</feature>
<comment type="subcellular location">
    <subcellularLocation>
        <location evidence="1">Cell membrane</location>
        <topology evidence="1">Multi-pass membrane protein</topology>
    </subcellularLocation>
</comment>
<comment type="similarity">
    <text evidence="2">Belongs to the PIEZO (TC 1.A.75) family.</text>
</comment>
<feature type="compositionally biased region" description="Acidic residues" evidence="10">
    <location>
        <begin position="1785"/>
        <end position="1799"/>
    </location>
</feature>
<evidence type="ECO:0000256" key="7">
    <source>
        <dbReference type="ARBA" id="ARBA00023065"/>
    </source>
</evidence>
<feature type="region of interest" description="Disordered" evidence="10">
    <location>
        <begin position="2067"/>
        <end position="2107"/>
    </location>
</feature>
<gene>
    <name evidence="18" type="primary">Piezo2</name>
</gene>
<dbReference type="InterPro" id="IPR056769">
    <property type="entry name" value="Piezo_TM1-24"/>
</dbReference>
<feature type="transmembrane region" description="Helical" evidence="11">
    <location>
        <begin position="737"/>
        <end position="756"/>
    </location>
</feature>
<dbReference type="Pfam" id="PF23188">
    <property type="entry name" value="THU_Piezo1"/>
    <property type="match status" value="1"/>
</dbReference>